<feature type="transmembrane region" description="Helical" evidence="6">
    <location>
        <begin position="54"/>
        <end position="72"/>
    </location>
</feature>
<evidence type="ECO:0000256" key="1">
    <source>
        <dbReference type="ARBA" id="ARBA00004651"/>
    </source>
</evidence>
<evidence type="ECO:0000313" key="8">
    <source>
        <dbReference type="EMBL" id="CDN89378.1"/>
    </source>
</evidence>
<reference evidence="9" key="1">
    <citation type="submission" date="2014-02" db="EMBL/GenBank/DDBJ databases">
        <authorList>
            <person name="Gan H."/>
        </authorList>
    </citation>
    <scope>NUCLEOTIDE SEQUENCE [LARGE SCALE GENOMIC DNA]</scope>
    <source>
        <strain evidence="9">S1</strain>
    </source>
</reference>
<evidence type="ECO:0000259" key="7">
    <source>
        <dbReference type="PROSITE" id="PS50850"/>
    </source>
</evidence>
<dbReference type="PROSITE" id="PS50850">
    <property type="entry name" value="MFS"/>
    <property type="match status" value="1"/>
</dbReference>
<keyword evidence="2" id="KW-1003">Cell membrane</keyword>
<accession>A0A1L1PHF5</accession>
<feature type="transmembrane region" description="Helical" evidence="6">
    <location>
        <begin position="261"/>
        <end position="282"/>
    </location>
</feature>
<dbReference type="GO" id="GO:0005886">
    <property type="term" value="C:plasma membrane"/>
    <property type="evidence" value="ECO:0007669"/>
    <property type="project" value="UniProtKB-SubCell"/>
</dbReference>
<evidence type="ECO:0000256" key="3">
    <source>
        <dbReference type="ARBA" id="ARBA00022692"/>
    </source>
</evidence>
<dbReference type="GO" id="GO:0022857">
    <property type="term" value="F:transmembrane transporter activity"/>
    <property type="evidence" value="ECO:0007669"/>
    <property type="project" value="InterPro"/>
</dbReference>
<dbReference type="SUPFAM" id="SSF103473">
    <property type="entry name" value="MFS general substrate transporter"/>
    <property type="match status" value="1"/>
</dbReference>
<reference evidence="9" key="2">
    <citation type="submission" date="2014-11" db="EMBL/GenBank/DDBJ databases">
        <title>Draft genome sequence of Hydrogenophaga intermedia S1.</title>
        <authorList>
            <person name="Gan H.M."/>
            <person name="Chew T.H."/>
            <person name="Stolz A."/>
        </authorList>
    </citation>
    <scope>NUCLEOTIDE SEQUENCE [LARGE SCALE GENOMIC DNA]</scope>
    <source>
        <strain evidence="9">S1</strain>
    </source>
</reference>
<comment type="subcellular location">
    <subcellularLocation>
        <location evidence="1">Cell membrane</location>
        <topology evidence="1">Multi-pass membrane protein</topology>
    </subcellularLocation>
</comment>
<feature type="transmembrane region" description="Helical" evidence="6">
    <location>
        <begin position="84"/>
        <end position="103"/>
    </location>
</feature>
<keyword evidence="5 6" id="KW-0472">Membrane</keyword>
<dbReference type="RefSeq" id="WP_009519286.1">
    <property type="nucleotide sequence ID" value="NZ_CCAE010000041.1"/>
</dbReference>
<dbReference type="Proteomes" id="UP000028878">
    <property type="component" value="Unassembled WGS sequence"/>
</dbReference>
<dbReference type="Gene3D" id="1.20.1250.20">
    <property type="entry name" value="MFS general substrate transporter like domains"/>
    <property type="match status" value="1"/>
</dbReference>
<dbReference type="InterPro" id="IPR050189">
    <property type="entry name" value="MFS_Efflux_Transporters"/>
</dbReference>
<feature type="transmembrane region" description="Helical" evidence="6">
    <location>
        <begin position="354"/>
        <end position="381"/>
    </location>
</feature>
<proteinExistence type="predicted"/>
<dbReference type="EMBL" id="CCAE010000041">
    <property type="protein sequence ID" value="CDN89378.1"/>
    <property type="molecule type" value="Genomic_DNA"/>
</dbReference>
<dbReference type="InterPro" id="IPR020846">
    <property type="entry name" value="MFS_dom"/>
</dbReference>
<evidence type="ECO:0000313" key="9">
    <source>
        <dbReference type="Proteomes" id="UP000028878"/>
    </source>
</evidence>
<feature type="transmembrane region" description="Helical" evidence="6">
    <location>
        <begin position="12"/>
        <end position="34"/>
    </location>
</feature>
<dbReference type="PANTHER" id="PTHR43124">
    <property type="entry name" value="PURINE EFFLUX PUMP PBUE"/>
    <property type="match status" value="1"/>
</dbReference>
<keyword evidence="3 6" id="KW-0812">Transmembrane</keyword>
<evidence type="ECO:0000256" key="5">
    <source>
        <dbReference type="ARBA" id="ARBA00023136"/>
    </source>
</evidence>
<organism evidence="8 9">
    <name type="scientific">Hydrogenophaga intermedia</name>
    <dbReference type="NCBI Taxonomy" id="65786"/>
    <lineage>
        <taxon>Bacteria</taxon>
        <taxon>Pseudomonadati</taxon>
        <taxon>Pseudomonadota</taxon>
        <taxon>Betaproteobacteria</taxon>
        <taxon>Burkholderiales</taxon>
        <taxon>Comamonadaceae</taxon>
        <taxon>Hydrogenophaga</taxon>
    </lineage>
</organism>
<keyword evidence="9" id="KW-1185">Reference proteome</keyword>
<gene>
    <name evidence="8" type="ORF">BN948_03815</name>
</gene>
<feature type="transmembrane region" description="Helical" evidence="6">
    <location>
        <begin position="230"/>
        <end position="249"/>
    </location>
</feature>
<feature type="transmembrane region" description="Helical" evidence="6">
    <location>
        <begin position="109"/>
        <end position="130"/>
    </location>
</feature>
<evidence type="ECO:0000256" key="6">
    <source>
        <dbReference type="SAM" id="Phobius"/>
    </source>
</evidence>
<evidence type="ECO:0000256" key="2">
    <source>
        <dbReference type="ARBA" id="ARBA00022475"/>
    </source>
</evidence>
<protein>
    <submittedName>
        <fullName evidence="8">Major facilitator superfamily transporter</fullName>
    </submittedName>
</protein>
<feature type="transmembrane region" description="Helical" evidence="6">
    <location>
        <begin position="142"/>
        <end position="161"/>
    </location>
</feature>
<name>A0A1L1PHF5_HYDIT</name>
<feature type="transmembrane region" description="Helical" evidence="6">
    <location>
        <begin position="387"/>
        <end position="406"/>
    </location>
</feature>
<evidence type="ECO:0000256" key="4">
    <source>
        <dbReference type="ARBA" id="ARBA00022989"/>
    </source>
</evidence>
<sequence>MNASTDNGLLSPRLAVAVFLVFAGTYFLSALVRAIAATLSPTLSAEMSLTPGDLGLLAGGYFFGFALTQLPMGRWLDHHGPKRVVLAFLAMAVAGCVAFALAGSFVGLLAARVLTGMGLSACLMAPLTGFRRWLSPAAQLRANSWMLMTGSMGMVASTLPVQWLLPVIGWRGLFWALAALFVLAIAVLAWSVPAWKPAAGVPAPAAGGPDAGYAHIWRHPYFRTMVPVGFINYGGMVAVQALWAGPWMVNVAGYTPEQAAAGLFAINLSMLLAFWTWGVVNPHLARRGIRPESLIGWGLPLSLAVIVAIAWLGPRAGWGLWALFCVGSTFVSLSQPAVALALPPQAAGRALSAYNLVIFGGVFMLQWGIGLAIDALSVFGWSEPDRYRGAVGLFALCCVGAYAVFWRGWRRIERDRAATLRA</sequence>
<dbReference type="PANTHER" id="PTHR43124:SF3">
    <property type="entry name" value="CHLORAMPHENICOL EFFLUX PUMP RV0191"/>
    <property type="match status" value="1"/>
</dbReference>
<feature type="transmembrane region" description="Helical" evidence="6">
    <location>
        <begin position="173"/>
        <end position="192"/>
    </location>
</feature>
<dbReference type="InterPro" id="IPR011701">
    <property type="entry name" value="MFS"/>
</dbReference>
<feature type="domain" description="Major facilitator superfamily (MFS) profile" evidence="7">
    <location>
        <begin position="18"/>
        <end position="422"/>
    </location>
</feature>
<dbReference type="AlphaFoldDB" id="A0A1L1PHF5"/>
<keyword evidence="4 6" id="KW-1133">Transmembrane helix</keyword>
<dbReference type="Pfam" id="PF07690">
    <property type="entry name" value="MFS_1"/>
    <property type="match status" value="1"/>
</dbReference>
<feature type="transmembrane region" description="Helical" evidence="6">
    <location>
        <begin position="294"/>
        <end position="312"/>
    </location>
</feature>
<dbReference type="InterPro" id="IPR036259">
    <property type="entry name" value="MFS_trans_sf"/>
</dbReference>
<feature type="transmembrane region" description="Helical" evidence="6">
    <location>
        <begin position="318"/>
        <end position="342"/>
    </location>
</feature>